<evidence type="ECO:0000259" key="1">
    <source>
        <dbReference type="Pfam" id="PF20408"/>
    </source>
</evidence>
<gene>
    <name evidence="2" type="ORF">AN963_03015</name>
</gene>
<evidence type="ECO:0000313" key="2">
    <source>
        <dbReference type="EMBL" id="KQL48783.1"/>
    </source>
</evidence>
<reference evidence="2 3" key="1">
    <citation type="submission" date="2015-09" db="EMBL/GenBank/DDBJ databases">
        <title>Genome sequencing project for genomic taxonomy and phylogenomics of Bacillus-like bacteria.</title>
        <authorList>
            <person name="Liu B."/>
            <person name="Wang J."/>
            <person name="Zhu Y."/>
            <person name="Liu G."/>
            <person name="Chen Q."/>
            <person name="Chen Z."/>
            <person name="Lan J."/>
            <person name="Che J."/>
            <person name="Ge C."/>
            <person name="Shi H."/>
            <person name="Pan Z."/>
            <person name="Liu X."/>
        </authorList>
    </citation>
    <scope>NUCLEOTIDE SEQUENCE [LARGE SCALE GENOMIC DNA]</scope>
    <source>
        <strain evidence="2 3">DSM 8552</strain>
    </source>
</reference>
<dbReference type="RefSeq" id="WP_055743077.1">
    <property type="nucleotide sequence ID" value="NZ_LJJB01000007.1"/>
</dbReference>
<protein>
    <recommendedName>
        <fullName evidence="1">KANL3/Tex30 alpha/beta hydrolase-like domain-containing protein</fullName>
    </recommendedName>
</protein>
<comment type="caution">
    <text evidence="2">The sequence shown here is derived from an EMBL/GenBank/DDBJ whole genome shotgun (WGS) entry which is preliminary data.</text>
</comment>
<dbReference type="Proteomes" id="UP000051063">
    <property type="component" value="Unassembled WGS sequence"/>
</dbReference>
<dbReference type="InterPro" id="IPR029058">
    <property type="entry name" value="AB_hydrolase_fold"/>
</dbReference>
<accession>A0ABR5NB82</accession>
<sequence length="229" mass="25730">MVQISAGLAIGRNSQDVRYTYIQPGEARSRTICFFCPGSSYLFDKPFLHYSTMLMLGHDSDIVHIEYAYGKENIAFGELAMAERSKWMQEDVQAVVEKVLAGHPYEQIFFLGKSIGTMPIVDGLLQDPAHEKAAAILLTPILTSELLATNLLKTKQPIYLAIGTEDHFYREPLMEKLRETKPNLHLEIVPNANHALEIGLDLCASLSTLTSVMEEMDRFVTRQLQLGLK</sequence>
<keyword evidence="3" id="KW-1185">Reference proteome</keyword>
<dbReference type="Pfam" id="PF20408">
    <property type="entry name" value="Abhydrolase_11"/>
    <property type="match status" value="1"/>
</dbReference>
<proteinExistence type="predicted"/>
<evidence type="ECO:0000313" key="3">
    <source>
        <dbReference type="Proteomes" id="UP000051063"/>
    </source>
</evidence>
<dbReference type="Gene3D" id="3.40.50.1820">
    <property type="entry name" value="alpha/beta hydrolase"/>
    <property type="match status" value="1"/>
</dbReference>
<dbReference type="InterPro" id="IPR046879">
    <property type="entry name" value="KANL3/Tex30_Abhydrolase"/>
</dbReference>
<feature type="domain" description="KANL3/Tex30 alpha/beta hydrolase-like" evidence="1">
    <location>
        <begin position="43"/>
        <end position="198"/>
    </location>
</feature>
<name>A0ABR5NB82_BRECH</name>
<dbReference type="EMBL" id="LJJB01000007">
    <property type="protein sequence ID" value="KQL48783.1"/>
    <property type="molecule type" value="Genomic_DNA"/>
</dbReference>
<dbReference type="SUPFAM" id="SSF53474">
    <property type="entry name" value="alpha/beta-Hydrolases"/>
    <property type="match status" value="1"/>
</dbReference>
<organism evidence="2 3">
    <name type="scientific">Brevibacillus choshinensis</name>
    <dbReference type="NCBI Taxonomy" id="54911"/>
    <lineage>
        <taxon>Bacteria</taxon>
        <taxon>Bacillati</taxon>
        <taxon>Bacillota</taxon>
        <taxon>Bacilli</taxon>
        <taxon>Bacillales</taxon>
        <taxon>Paenibacillaceae</taxon>
        <taxon>Brevibacillus</taxon>
    </lineage>
</organism>